<dbReference type="Gramene" id="KRG97136">
    <property type="protein sequence ID" value="KRG97136"/>
    <property type="gene ID" value="GLYMA_19G253700"/>
</dbReference>
<sequence length="78" mass="8564">MYFSNYIFEAIGKNPSPTLTRDSVKIKYISGAQSSPYELAFGVELGPNSSKMVSKSILDPFKGPPTMLSTLQAPKCWT</sequence>
<reference evidence="1" key="3">
    <citation type="submission" date="2018-07" db="EMBL/GenBank/DDBJ databases">
        <title>WGS assembly of Glycine max.</title>
        <authorList>
            <person name="Schmutz J."/>
            <person name="Cannon S."/>
            <person name="Schlueter J."/>
            <person name="Ma J."/>
            <person name="Mitros T."/>
            <person name="Nelson W."/>
            <person name="Hyten D."/>
            <person name="Song Q."/>
            <person name="Thelen J."/>
            <person name="Cheng J."/>
            <person name="Xu D."/>
            <person name="Hellsten U."/>
            <person name="May G."/>
            <person name="Yu Y."/>
            <person name="Sakurai T."/>
            <person name="Umezawa T."/>
            <person name="Bhattacharyya M."/>
            <person name="Sandhu D."/>
            <person name="Valliyodan B."/>
            <person name="Lindquist E."/>
            <person name="Peto M."/>
            <person name="Grant D."/>
            <person name="Shu S."/>
            <person name="Goodstein D."/>
            <person name="Barry K."/>
            <person name="Futrell-Griggs M."/>
            <person name="Abernathy B."/>
            <person name="Du J."/>
            <person name="Tian Z."/>
            <person name="Zhu L."/>
            <person name="Gill N."/>
            <person name="Joshi T."/>
            <person name="Libault M."/>
            <person name="Sethuraman A."/>
            <person name="Zhang X."/>
            <person name="Shinozaki K."/>
            <person name="Nguyen H."/>
            <person name="Wing R."/>
            <person name="Cregan P."/>
            <person name="Specht J."/>
            <person name="Grimwood J."/>
            <person name="Rokhsar D."/>
            <person name="Stacey G."/>
            <person name="Shoemaker R."/>
            <person name="Jackson S."/>
        </authorList>
    </citation>
    <scope>NUCLEOTIDE SEQUENCE</scope>
    <source>
        <tissue evidence="1">Callus</tissue>
    </source>
</reference>
<accession>K7N0A2</accession>
<evidence type="ECO:0000313" key="3">
    <source>
        <dbReference type="Proteomes" id="UP000008827"/>
    </source>
</evidence>
<dbReference type="InParanoid" id="K7N0A2"/>
<dbReference type="PaxDb" id="3847-GLYMA19G44290.1"/>
<evidence type="ECO:0000313" key="2">
    <source>
        <dbReference type="EnsemblPlants" id="KRG97136"/>
    </source>
</evidence>
<evidence type="ECO:0000313" key="1">
    <source>
        <dbReference type="EMBL" id="KRG97136.1"/>
    </source>
</evidence>
<reference evidence="2" key="2">
    <citation type="submission" date="2018-02" db="UniProtKB">
        <authorList>
            <consortium name="EnsemblPlants"/>
        </authorList>
    </citation>
    <scope>IDENTIFICATION</scope>
    <source>
        <strain evidence="2">Williams 82</strain>
    </source>
</reference>
<keyword evidence="3" id="KW-1185">Reference proteome</keyword>
<proteinExistence type="predicted"/>
<dbReference type="Proteomes" id="UP000008827">
    <property type="component" value="Chromosome 19"/>
</dbReference>
<dbReference type="EMBL" id="CM000852">
    <property type="protein sequence ID" value="KRG97136.1"/>
    <property type="molecule type" value="Genomic_DNA"/>
</dbReference>
<name>K7N0A2_SOYBN</name>
<dbReference type="HOGENOM" id="CLU_2626869_0_0_1"/>
<protein>
    <submittedName>
        <fullName evidence="1 2">Uncharacterized protein</fullName>
    </submittedName>
</protein>
<gene>
    <name evidence="1" type="ORF">GLYMA_19G253700</name>
</gene>
<organism evidence="2">
    <name type="scientific">Glycine max</name>
    <name type="common">Soybean</name>
    <name type="synonym">Glycine hispida</name>
    <dbReference type="NCBI Taxonomy" id="3847"/>
    <lineage>
        <taxon>Eukaryota</taxon>
        <taxon>Viridiplantae</taxon>
        <taxon>Streptophyta</taxon>
        <taxon>Embryophyta</taxon>
        <taxon>Tracheophyta</taxon>
        <taxon>Spermatophyta</taxon>
        <taxon>Magnoliopsida</taxon>
        <taxon>eudicotyledons</taxon>
        <taxon>Gunneridae</taxon>
        <taxon>Pentapetalae</taxon>
        <taxon>rosids</taxon>
        <taxon>fabids</taxon>
        <taxon>Fabales</taxon>
        <taxon>Fabaceae</taxon>
        <taxon>Papilionoideae</taxon>
        <taxon>50 kb inversion clade</taxon>
        <taxon>NPAAA clade</taxon>
        <taxon>indigoferoid/millettioid clade</taxon>
        <taxon>Phaseoleae</taxon>
        <taxon>Glycine</taxon>
        <taxon>Glycine subgen. Soja</taxon>
    </lineage>
</organism>
<dbReference type="EnsemblPlants" id="KRG97136">
    <property type="protein sequence ID" value="KRG97136"/>
    <property type="gene ID" value="GLYMA_19G253700"/>
</dbReference>
<dbReference type="AlphaFoldDB" id="K7N0A2"/>
<reference evidence="1 2" key="1">
    <citation type="journal article" date="2010" name="Nature">
        <title>Genome sequence of the palaeopolyploid soybean.</title>
        <authorList>
            <person name="Schmutz J."/>
            <person name="Cannon S.B."/>
            <person name="Schlueter J."/>
            <person name="Ma J."/>
            <person name="Mitros T."/>
            <person name="Nelson W."/>
            <person name="Hyten D.L."/>
            <person name="Song Q."/>
            <person name="Thelen J.J."/>
            <person name="Cheng J."/>
            <person name="Xu D."/>
            <person name="Hellsten U."/>
            <person name="May G.D."/>
            <person name="Yu Y."/>
            <person name="Sakurai T."/>
            <person name="Umezawa T."/>
            <person name="Bhattacharyya M.K."/>
            <person name="Sandhu D."/>
            <person name="Valliyodan B."/>
            <person name="Lindquist E."/>
            <person name="Peto M."/>
            <person name="Grant D."/>
            <person name="Shu S."/>
            <person name="Goodstein D."/>
            <person name="Barry K."/>
            <person name="Futrell-Griggs M."/>
            <person name="Abernathy B."/>
            <person name="Du J."/>
            <person name="Tian Z."/>
            <person name="Zhu L."/>
            <person name="Gill N."/>
            <person name="Joshi T."/>
            <person name="Libault M."/>
            <person name="Sethuraman A."/>
            <person name="Zhang X.-C."/>
            <person name="Shinozaki K."/>
            <person name="Nguyen H.T."/>
            <person name="Wing R.A."/>
            <person name="Cregan P."/>
            <person name="Specht J."/>
            <person name="Grimwood J."/>
            <person name="Rokhsar D."/>
            <person name="Stacey G."/>
            <person name="Shoemaker R.C."/>
            <person name="Jackson S.A."/>
        </authorList>
    </citation>
    <scope>NUCLEOTIDE SEQUENCE [LARGE SCALE GENOMIC DNA]</scope>
    <source>
        <strain evidence="2">cv. Williams 82</strain>
        <tissue evidence="1">Callus</tissue>
    </source>
</reference>